<gene>
    <name evidence="2" type="ORF">HNR50_001477</name>
</gene>
<keyword evidence="1" id="KW-0812">Transmembrane</keyword>
<feature type="transmembrane region" description="Helical" evidence="1">
    <location>
        <begin position="238"/>
        <end position="264"/>
    </location>
</feature>
<proteinExistence type="predicted"/>
<organism evidence="2 3">
    <name type="scientific">Spirochaeta isovalerica</name>
    <dbReference type="NCBI Taxonomy" id="150"/>
    <lineage>
        <taxon>Bacteria</taxon>
        <taxon>Pseudomonadati</taxon>
        <taxon>Spirochaetota</taxon>
        <taxon>Spirochaetia</taxon>
        <taxon>Spirochaetales</taxon>
        <taxon>Spirochaetaceae</taxon>
        <taxon>Spirochaeta</taxon>
    </lineage>
</organism>
<comment type="caution">
    <text evidence="2">The sequence shown here is derived from an EMBL/GenBank/DDBJ whole genome shotgun (WGS) entry which is preliminary data.</text>
</comment>
<dbReference type="RefSeq" id="WP_184745385.1">
    <property type="nucleotide sequence ID" value="NZ_JACHGJ010000002.1"/>
</dbReference>
<keyword evidence="1" id="KW-1133">Transmembrane helix</keyword>
<evidence type="ECO:0000313" key="2">
    <source>
        <dbReference type="EMBL" id="MBB6479819.1"/>
    </source>
</evidence>
<evidence type="ECO:0000256" key="1">
    <source>
        <dbReference type="SAM" id="Phobius"/>
    </source>
</evidence>
<feature type="transmembrane region" description="Helical" evidence="1">
    <location>
        <begin position="355"/>
        <end position="374"/>
    </location>
</feature>
<feature type="transmembrane region" description="Helical" evidence="1">
    <location>
        <begin position="297"/>
        <end position="317"/>
    </location>
</feature>
<dbReference type="Proteomes" id="UP000587760">
    <property type="component" value="Unassembled WGS sequence"/>
</dbReference>
<feature type="transmembrane region" description="Helical" evidence="1">
    <location>
        <begin position="324"/>
        <end position="343"/>
    </location>
</feature>
<dbReference type="EMBL" id="JACHGJ010000002">
    <property type="protein sequence ID" value="MBB6479819.1"/>
    <property type="molecule type" value="Genomic_DNA"/>
</dbReference>
<name>A0A841RA65_9SPIO</name>
<protein>
    <recommendedName>
        <fullName evidence="4">ABC-2 family transporter protein</fullName>
    </recommendedName>
</protein>
<feature type="transmembrane region" description="Helical" evidence="1">
    <location>
        <begin position="20"/>
        <end position="38"/>
    </location>
</feature>
<keyword evidence="1" id="KW-0472">Membrane</keyword>
<accession>A0A841RA65</accession>
<evidence type="ECO:0008006" key="4">
    <source>
        <dbReference type="Google" id="ProtNLM"/>
    </source>
</evidence>
<reference evidence="2 3" key="1">
    <citation type="submission" date="2020-08" db="EMBL/GenBank/DDBJ databases">
        <title>Genomic Encyclopedia of Type Strains, Phase IV (KMG-IV): sequencing the most valuable type-strain genomes for metagenomic binning, comparative biology and taxonomic classification.</title>
        <authorList>
            <person name="Goeker M."/>
        </authorList>
    </citation>
    <scope>NUCLEOTIDE SEQUENCE [LARGE SCALE GENOMIC DNA]</scope>
    <source>
        <strain evidence="2 3">DSM 2461</strain>
    </source>
</reference>
<feature type="transmembrane region" description="Helical" evidence="1">
    <location>
        <begin position="386"/>
        <end position="408"/>
    </location>
</feature>
<dbReference type="AlphaFoldDB" id="A0A841RA65"/>
<evidence type="ECO:0000313" key="3">
    <source>
        <dbReference type="Proteomes" id="UP000587760"/>
    </source>
</evidence>
<keyword evidence="3" id="KW-1185">Reference proteome</keyword>
<sequence>MNRLLILEFKRVLKRRQTMIIIFVSFFFSIVLAMIPVISQEAFHYDKSGKAETLKGLDAIVFKRDLQKDIIGIVTPEKFRLAVEISQKCLREYGVESQYDLPVEVYTERIEPYSLLVHKVKEVLADPDTGFAPSILQIDPETLDGNFYDRFEERLEGIMETEQKDHRVVRSTSIEMYKRVQLPLFFFGTNGDAMDYQVLLSFIILLACTFLAAPVFSSDYQNGAEDILRCTKYGGIRLANVRIITSICVSALLYGVSISLYIFISNSLFGWECTETSMQVVYSAVSLPDWNIGQLQWIMMFAGLASVMATVSFTLLISSKNRNVLIPLAIGLITCILPMIIYFPLRKINEDLGLWVQAIVASNGAGLLGSFYYEALDLYFLRIGRFAIWVPLAMVVFSVAEFGFFIAVSNVSYDKYKEY</sequence>
<feature type="transmembrane region" description="Helical" evidence="1">
    <location>
        <begin position="196"/>
        <end position="217"/>
    </location>
</feature>